<dbReference type="EMBL" id="MDGM01000003">
    <property type="protein sequence ID" value="PIB26714.1"/>
    <property type="molecule type" value="Genomic_DNA"/>
</dbReference>
<comment type="caution">
    <text evidence="5">The sequence shown here is derived from an EMBL/GenBank/DDBJ whole genome shotgun (WGS) entry which is preliminary data.</text>
</comment>
<dbReference type="OrthoDB" id="9813719at2"/>
<evidence type="ECO:0000313" key="6">
    <source>
        <dbReference type="Proteomes" id="UP000231516"/>
    </source>
</evidence>
<keyword evidence="1" id="KW-0067">ATP-binding</keyword>
<evidence type="ECO:0000256" key="3">
    <source>
        <dbReference type="PIRSR" id="PIRSR640198-2"/>
    </source>
</evidence>
<proteinExistence type="predicted"/>
<dbReference type="RefSeq" id="WP_099591535.1">
    <property type="nucleotide sequence ID" value="NZ_MDGM01000003.1"/>
</dbReference>
<gene>
    <name evidence="5" type="ORF">BFP76_12360</name>
</gene>
<dbReference type="Pfam" id="PF02661">
    <property type="entry name" value="Fic"/>
    <property type="match status" value="1"/>
</dbReference>
<dbReference type="InterPro" id="IPR026287">
    <property type="entry name" value="SoFic-like"/>
</dbReference>
<name>A0A2G5KDN5_9RHOB</name>
<feature type="binding site" evidence="1">
    <location>
        <position position="74"/>
    </location>
    <ligand>
        <name>ATP</name>
        <dbReference type="ChEBI" id="CHEBI:30616"/>
    </ligand>
</feature>
<evidence type="ECO:0000256" key="1">
    <source>
        <dbReference type="PIRSR" id="PIRSR038925-1"/>
    </source>
</evidence>
<dbReference type="InterPro" id="IPR003812">
    <property type="entry name" value="Fido"/>
</dbReference>
<feature type="binding site" evidence="3">
    <location>
        <begin position="216"/>
        <end position="223"/>
    </location>
    <ligand>
        <name>ATP</name>
        <dbReference type="ChEBI" id="CHEBI:30616"/>
    </ligand>
</feature>
<dbReference type="SUPFAM" id="SSF140931">
    <property type="entry name" value="Fic-like"/>
    <property type="match status" value="1"/>
</dbReference>
<dbReference type="PIRSF" id="PIRSF038925">
    <property type="entry name" value="AMP-prot_trans"/>
    <property type="match status" value="1"/>
</dbReference>
<dbReference type="PROSITE" id="PS51459">
    <property type="entry name" value="FIDO"/>
    <property type="match status" value="1"/>
</dbReference>
<dbReference type="InterPro" id="IPR040198">
    <property type="entry name" value="Fido_containing"/>
</dbReference>
<dbReference type="InterPro" id="IPR025758">
    <property type="entry name" value="Fic/DOC_N"/>
</dbReference>
<feature type="domain" description="Fido" evidence="4">
    <location>
        <begin position="128"/>
        <end position="276"/>
    </location>
</feature>
<dbReference type="Gene3D" id="1.10.3290.10">
    <property type="entry name" value="Fido-like domain"/>
    <property type="match status" value="1"/>
</dbReference>
<feature type="binding site" evidence="1">
    <location>
        <position position="212"/>
    </location>
    <ligand>
        <name>ATP</name>
        <dbReference type="ChEBI" id="CHEBI:30616"/>
    </ligand>
</feature>
<protein>
    <submittedName>
        <fullName evidence="5">Cell filamentation protein Fic</fullName>
    </submittedName>
</protein>
<keyword evidence="6" id="KW-1185">Reference proteome</keyword>
<evidence type="ECO:0000259" key="4">
    <source>
        <dbReference type="PROSITE" id="PS51459"/>
    </source>
</evidence>
<sequence length="379" mass="43058">MRRPIAEYDFTDAVKYHYNKFPPTELDYSKLIEPVAKATDALARYDQMLKSLHNSEFLLAPLRSQEALVSSRMEGTISTLDEVMRYEADHDEVDEPLGSETRYEAFEVALFGAAIKAAQKAMNDGQPLSESLIKQAHRTLLSFGRGAAKSPGLYKKDQNYIGDDRTRKVLFVPISPEQLAPSIEKLVTFMNSDDFLPLLISAIAHVEFEALHPFNDGNGRIGRLLITLSLWEKGVISQPHFYISAYLEEQKEEYIERMRAVSTEGDWTGWCVFMLEAICEQANRNLQTASAISQLYEEMKDEFREVLASQWATVAQDFIFSQPIFRNNRFTRQSGIPKATAAKFTRSLVDRGLLIEIIPASGRRAAMYAFEPLMEIVRT</sequence>
<dbReference type="Proteomes" id="UP000231516">
    <property type="component" value="Unassembled WGS sequence"/>
</dbReference>
<feature type="binding site" evidence="1">
    <location>
        <position position="254"/>
    </location>
    <ligand>
        <name>ATP</name>
        <dbReference type="ChEBI" id="CHEBI:30616"/>
    </ligand>
</feature>
<dbReference type="PANTHER" id="PTHR13504">
    <property type="entry name" value="FIDO DOMAIN-CONTAINING PROTEIN DDB_G0283145"/>
    <property type="match status" value="1"/>
</dbReference>
<reference evidence="5 6" key="1">
    <citation type="submission" date="2016-08" db="EMBL/GenBank/DDBJ databases">
        <title>Draft genome of Amylibacter sp. strain 4G11.</title>
        <authorList>
            <person name="Wong S.-K."/>
            <person name="Hamasaki K."/>
            <person name="Yoshizawa S."/>
        </authorList>
    </citation>
    <scope>NUCLEOTIDE SEQUENCE [LARGE SCALE GENOMIC DNA]</scope>
    <source>
        <strain evidence="5 6">4G11</strain>
    </source>
</reference>
<evidence type="ECO:0000313" key="5">
    <source>
        <dbReference type="EMBL" id="PIB26714.1"/>
    </source>
</evidence>
<dbReference type="InterPro" id="IPR036597">
    <property type="entry name" value="Fido-like_dom_sf"/>
</dbReference>
<dbReference type="AlphaFoldDB" id="A0A2G5KDN5"/>
<dbReference type="Pfam" id="PF13784">
    <property type="entry name" value="Fic_N"/>
    <property type="match status" value="1"/>
</dbReference>
<accession>A0A2G5KDN5</accession>
<feature type="active site" evidence="2">
    <location>
        <position position="212"/>
    </location>
</feature>
<keyword evidence="1" id="KW-0547">Nucleotide-binding</keyword>
<feature type="binding site" evidence="1">
    <location>
        <begin position="217"/>
        <end position="223"/>
    </location>
    <ligand>
        <name>ATP</name>
        <dbReference type="ChEBI" id="CHEBI:30616"/>
    </ligand>
</feature>
<dbReference type="PANTHER" id="PTHR13504:SF38">
    <property type="entry name" value="FIDO DOMAIN-CONTAINING PROTEIN"/>
    <property type="match status" value="1"/>
</dbReference>
<evidence type="ECO:0000256" key="2">
    <source>
        <dbReference type="PIRSR" id="PIRSR640198-1"/>
    </source>
</evidence>
<dbReference type="GO" id="GO:0005524">
    <property type="term" value="F:ATP binding"/>
    <property type="evidence" value="ECO:0007669"/>
    <property type="project" value="UniProtKB-KW"/>
</dbReference>
<organism evidence="5 6">
    <name type="scientific">Paramylibacter kogurei</name>
    <dbReference type="NCBI Taxonomy" id="1889778"/>
    <lineage>
        <taxon>Bacteria</taxon>
        <taxon>Pseudomonadati</taxon>
        <taxon>Pseudomonadota</taxon>
        <taxon>Alphaproteobacteria</taxon>
        <taxon>Rhodobacterales</taxon>
        <taxon>Paracoccaceae</taxon>
        <taxon>Paramylibacter</taxon>
    </lineage>
</organism>